<dbReference type="AlphaFoldDB" id="A0AAT9LB80"/>
<organism evidence="11">
    <name type="scientific">Candidatus Fermentithermobacillus carboniphilus</name>
    <dbReference type="NCBI Taxonomy" id="3085328"/>
    <lineage>
        <taxon>Bacteria</taxon>
        <taxon>Bacillati</taxon>
        <taxon>Bacillota</taxon>
        <taxon>Candidatus Fermentithermobacillia</taxon>
        <taxon>Candidatus Fermentithermobacillales</taxon>
        <taxon>Candidatus Fermentithermobacillaceae</taxon>
        <taxon>Candidatus Fermentithermobacillus</taxon>
    </lineage>
</organism>
<reference evidence="11" key="2">
    <citation type="journal article" date="2023" name="Biology">
        <title>Prokaryotic Life Associated with Coal-Fire Gas Vents Revealed by Metagenomics.</title>
        <authorList>
            <person name="Kadnikov V.V."/>
            <person name="Mardanov A.V."/>
            <person name="Beletsky A.V."/>
            <person name="Karnachuk O.V."/>
            <person name="Ravin N.V."/>
        </authorList>
    </citation>
    <scope>NUCLEOTIDE SEQUENCE</scope>
    <source>
        <strain evidence="11">Bu02</strain>
    </source>
</reference>
<comment type="function">
    <text evidence="9">Catalyzes the NADPH-dependent reduction of beta-ketoacyl-ACP substrates to beta-hydroxyacyl-ACP products, the first reductive step in the elongation cycle of fatty acid biosynthesis.</text>
</comment>
<evidence type="ECO:0000256" key="1">
    <source>
        <dbReference type="ARBA" id="ARBA00005194"/>
    </source>
</evidence>
<name>A0AAT9LB80_9FIRM</name>
<gene>
    <name evidence="11" type="primary">fabG</name>
    <name evidence="11" type="ORF">IMF26_10160</name>
</gene>
<evidence type="ECO:0000256" key="3">
    <source>
        <dbReference type="ARBA" id="ARBA00012948"/>
    </source>
</evidence>
<dbReference type="NCBIfam" id="NF005559">
    <property type="entry name" value="PRK07231.1"/>
    <property type="match status" value="1"/>
</dbReference>
<evidence type="ECO:0000259" key="10">
    <source>
        <dbReference type="SMART" id="SM00822"/>
    </source>
</evidence>
<feature type="binding site" evidence="8">
    <location>
        <position position="90"/>
    </location>
    <ligand>
        <name>NADP(+)</name>
        <dbReference type="ChEBI" id="CHEBI:58349"/>
    </ligand>
</feature>
<evidence type="ECO:0000313" key="11">
    <source>
        <dbReference type="EMBL" id="QUL98366.1"/>
    </source>
</evidence>
<comment type="subunit">
    <text evidence="9">Homotetramer.</text>
</comment>
<keyword evidence="5 9" id="KW-0560">Oxidoreductase</keyword>
<keyword evidence="4 8" id="KW-0521">NADP</keyword>
<keyword evidence="9" id="KW-0276">Fatty acid metabolism</keyword>
<feature type="binding site" evidence="8">
    <location>
        <begin position="155"/>
        <end position="159"/>
    </location>
    <ligand>
        <name>NADP(+)</name>
        <dbReference type="ChEBI" id="CHEBI:58349"/>
    </ligand>
</feature>
<evidence type="ECO:0000256" key="4">
    <source>
        <dbReference type="ARBA" id="ARBA00022857"/>
    </source>
</evidence>
<evidence type="ECO:0000256" key="9">
    <source>
        <dbReference type="RuleBase" id="RU366074"/>
    </source>
</evidence>
<comment type="similarity">
    <text evidence="2 9">Belongs to the short-chain dehydrogenases/reductases (SDR) family.</text>
</comment>
<evidence type="ECO:0000256" key="5">
    <source>
        <dbReference type="ARBA" id="ARBA00023002"/>
    </source>
</evidence>
<dbReference type="EC" id="1.1.1.100" evidence="3 9"/>
<comment type="pathway">
    <text evidence="1 9">Lipid metabolism; fatty acid biosynthesis.</text>
</comment>
<dbReference type="CDD" id="cd05333">
    <property type="entry name" value="BKR_SDR_c"/>
    <property type="match status" value="1"/>
</dbReference>
<feature type="active site" description="Proton acceptor" evidence="7">
    <location>
        <position position="155"/>
    </location>
</feature>
<dbReference type="SUPFAM" id="SSF51735">
    <property type="entry name" value="NAD(P)-binding Rossmann-fold domains"/>
    <property type="match status" value="1"/>
</dbReference>
<dbReference type="NCBIfam" id="NF009466">
    <property type="entry name" value="PRK12826.1-2"/>
    <property type="match status" value="1"/>
</dbReference>
<dbReference type="GO" id="GO:0006633">
    <property type="term" value="P:fatty acid biosynthetic process"/>
    <property type="evidence" value="ECO:0007669"/>
    <property type="project" value="UniProtKB-KW"/>
</dbReference>
<dbReference type="InterPro" id="IPR036291">
    <property type="entry name" value="NAD(P)-bd_dom_sf"/>
</dbReference>
<dbReference type="InterPro" id="IPR050259">
    <property type="entry name" value="SDR"/>
</dbReference>
<dbReference type="PRINTS" id="PR00080">
    <property type="entry name" value="SDRFAMILY"/>
</dbReference>
<evidence type="ECO:0000256" key="8">
    <source>
        <dbReference type="PIRSR" id="PIRSR611284-2"/>
    </source>
</evidence>
<proteinExistence type="inferred from homology"/>
<evidence type="ECO:0000256" key="2">
    <source>
        <dbReference type="ARBA" id="ARBA00006484"/>
    </source>
</evidence>
<accession>A0AAT9LB80</accession>
<protein>
    <recommendedName>
        <fullName evidence="3 9">3-oxoacyl-[acyl-carrier-protein] reductase</fullName>
        <ecNumber evidence="3 9">1.1.1.100</ecNumber>
    </recommendedName>
</protein>
<dbReference type="PRINTS" id="PR00081">
    <property type="entry name" value="GDHRDH"/>
</dbReference>
<keyword evidence="9" id="KW-0443">Lipid metabolism</keyword>
<dbReference type="Pfam" id="PF13561">
    <property type="entry name" value="adh_short_C2"/>
    <property type="match status" value="1"/>
</dbReference>
<dbReference type="InterPro" id="IPR002347">
    <property type="entry name" value="SDR_fam"/>
</dbReference>
<keyword evidence="9" id="KW-0275">Fatty acid biosynthesis</keyword>
<dbReference type="InterPro" id="IPR011284">
    <property type="entry name" value="3oxo_ACP_reduc"/>
</dbReference>
<dbReference type="NCBIfam" id="TIGR01830">
    <property type="entry name" value="3oxo_ACP_reduc"/>
    <property type="match status" value="1"/>
</dbReference>
<reference evidence="11" key="1">
    <citation type="submission" date="2020-10" db="EMBL/GenBank/DDBJ databases">
        <authorList>
            <person name="Kadnikov V."/>
            <person name="Beletsky A.V."/>
            <person name="Mardanov A.V."/>
            <person name="Karnachuk O.V."/>
            <person name="Ravin N.V."/>
        </authorList>
    </citation>
    <scope>NUCLEOTIDE SEQUENCE</scope>
    <source>
        <strain evidence="11">Bu02</strain>
    </source>
</reference>
<feature type="domain" description="Ketoreductase" evidence="10">
    <location>
        <begin position="6"/>
        <end position="191"/>
    </location>
</feature>
<dbReference type="PANTHER" id="PTHR42879">
    <property type="entry name" value="3-OXOACYL-(ACYL-CARRIER-PROTEIN) REDUCTASE"/>
    <property type="match status" value="1"/>
</dbReference>
<dbReference type="SMART" id="SM00822">
    <property type="entry name" value="PKS_KR"/>
    <property type="match status" value="1"/>
</dbReference>
<feature type="binding site" evidence="8">
    <location>
        <begin position="12"/>
        <end position="15"/>
    </location>
    <ligand>
        <name>NADP(+)</name>
        <dbReference type="ChEBI" id="CHEBI:58349"/>
    </ligand>
</feature>
<dbReference type="FunFam" id="3.40.50.720:FF:000115">
    <property type="entry name" value="3-oxoacyl-[acyl-carrier-protein] reductase FabG"/>
    <property type="match status" value="1"/>
</dbReference>
<evidence type="ECO:0000256" key="7">
    <source>
        <dbReference type="PIRSR" id="PIRSR611284-1"/>
    </source>
</evidence>
<dbReference type="InterPro" id="IPR057326">
    <property type="entry name" value="KR_dom"/>
</dbReference>
<dbReference type="PROSITE" id="PS00061">
    <property type="entry name" value="ADH_SHORT"/>
    <property type="match status" value="1"/>
</dbReference>
<dbReference type="GO" id="GO:0004316">
    <property type="term" value="F:3-oxoacyl-[acyl-carrier-protein] reductase (NADPH) activity"/>
    <property type="evidence" value="ECO:0007669"/>
    <property type="project" value="UniProtKB-UniRule"/>
</dbReference>
<evidence type="ECO:0000256" key="6">
    <source>
        <dbReference type="ARBA" id="ARBA00048508"/>
    </source>
</evidence>
<comment type="catalytic activity">
    <reaction evidence="6 9">
        <text>a (3R)-hydroxyacyl-[ACP] + NADP(+) = a 3-oxoacyl-[ACP] + NADPH + H(+)</text>
        <dbReference type="Rhea" id="RHEA:17397"/>
        <dbReference type="Rhea" id="RHEA-COMP:9916"/>
        <dbReference type="Rhea" id="RHEA-COMP:9945"/>
        <dbReference type="ChEBI" id="CHEBI:15378"/>
        <dbReference type="ChEBI" id="CHEBI:57783"/>
        <dbReference type="ChEBI" id="CHEBI:58349"/>
        <dbReference type="ChEBI" id="CHEBI:78776"/>
        <dbReference type="ChEBI" id="CHEBI:78827"/>
        <dbReference type="EC" id="1.1.1.100"/>
    </reaction>
</comment>
<keyword evidence="9" id="KW-0444">Lipid biosynthesis</keyword>
<dbReference type="InterPro" id="IPR020904">
    <property type="entry name" value="Sc_DH/Rdtase_CS"/>
</dbReference>
<sequence>MMVDRPCALVTGASRGIGRACALELSREGFKVAVNFNKDEAGALETVELILKEGGEARMYRADVSSHEEAKGLVTLTEEELGPVDVLVANAGITRDALLVRMTEEEWDGVVSTNLKGVYNVTKWAVKSMMRRRKGRVIAISSVVALTGNAGQANYCAAKAGIIGFVRALAREVARYGITANVVAPGFISTDMTKKLPEQARERLSGAIPLGRIGTPEDVAYAVRFLASDRAAYITGQVLPVDGGMSLGALT</sequence>
<dbReference type="Gene3D" id="3.40.50.720">
    <property type="entry name" value="NAD(P)-binding Rossmann-like Domain"/>
    <property type="match status" value="1"/>
</dbReference>
<dbReference type="KEGG" id="fcz:IMF26_10160"/>
<feature type="binding site" evidence="8">
    <location>
        <position position="188"/>
    </location>
    <ligand>
        <name>NADP(+)</name>
        <dbReference type="ChEBI" id="CHEBI:58349"/>
    </ligand>
</feature>
<dbReference type="GO" id="GO:0051287">
    <property type="term" value="F:NAD binding"/>
    <property type="evidence" value="ECO:0007669"/>
    <property type="project" value="UniProtKB-UniRule"/>
</dbReference>
<dbReference type="PANTHER" id="PTHR42879:SF2">
    <property type="entry name" value="3-OXOACYL-[ACYL-CARRIER-PROTEIN] REDUCTASE FABG"/>
    <property type="match status" value="1"/>
</dbReference>
<dbReference type="EMBL" id="CP062796">
    <property type="protein sequence ID" value="QUL98366.1"/>
    <property type="molecule type" value="Genomic_DNA"/>
</dbReference>